<feature type="signal peptide" evidence="1">
    <location>
        <begin position="1"/>
        <end position="26"/>
    </location>
</feature>
<feature type="chain" id="PRO_5041997072" evidence="1">
    <location>
        <begin position="27"/>
        <end position="123"/>
    </location>
</feature>
<gene>
    <name evidence="2" type="ORF">F5891DRAFT_275174</name>
</gene>
<accession>A0AAD4E7B1</accession>
<evidence type="ECO:0000313" key="3">
    <source>
        <dbReference type="Proteomes" id="UP001195769"/>
    </source>
</evidence>
<dbReference type="RefSeq" id="XP_041226542.1">
    <property type="nucleotide sequence ID" value="XM_041371173.1"/>
</dbReference>
<reference evidence="2" key="1">
    <citation type="journal article" date="2020" name="New Phytol.">
        <title>Comparative genomics reveals dynamic genome evolution in host specialist ectomycorrhizal fungi.</title>
        <authorList>
            <person name="Lofgren L.A."/>
            <person name="Nguyen N.H."/>
            <person name="Vilgalys R."/>
            <person name="Ruytinx J."/>
            <person name="Liao H.L."/>
            <person name="Branco S."/>
            <person name="Kuo A."/>
            <person name="LaButti K."/>
            <person name="Lipzen A."/>
            <person name="Andreopoulos W."/>
            <person name="Pangilinan J."/>
            <person name="Riley R."/>
            <person name="Hundley H."/>
            <person name="Na H."/>
            <person name="Barry K."/>
            <person name="Grigoriev I.V."/>
            <person name="Stajich J.E."/>
            <person name="Kennedy P.G."/>
        </authorList>
    </citation>
    <scope>NUCLEOTIDE SEQUENCE</scope>
    <source>
        <strain evidence="2">FC203</strain>
    </source>
</reference>
<sequence length="123" mass="14285">MVSRPDPVRVWLSLLLQLMLKRQVNMGYFQSGTPLITYGKVDGLDDPLITTKEKLIQFSWLKPTRRTFLLVRPWDRHLLELSDFADSDDAESLRGWSEFESLDGSPGEEELTDFKILLCRHCD</sequence>
<proteinExistence type="predicted"/>
<keyword evidence="1" id="KW-0732">Signal</keyword>
<protein>
    <submittedName>
        <fullName evidence="2">Uncharacterized protein</fullName>
    </submittedName>
</protein>
<evidence type="ECO:0000256" key="1">
    <source>
        <dbReference type="SAM" id="SignalP"/>
    </source>
</evidence>
<dbReference type="EMBL" id="JABBWK010000024">
    <property type="protein sequence ID" value="KAG1900966.1"/>
    <property type="molecule type" value="Genomic_DNA"/>
</dbReference>
<dbReference type="AlphaFoldDB" id="A0AAD4E7B1"/>
<name>A0AAD4E7B1_9AGAM</name>
<evidence type="ECO:0000313" key="2">
    <source>
        <dbReference type="EMBL" id="KAG1900966.1"/>
    </source>
</evidence>
<keyword evidence="3" id="KW-1185">Reference proteome</keyword>
<dbReference type="GeneID" id="64665471"/>
<organism evidence="2 3">
    <name type="scientific">Suillus fuscotomentosus</name>
    <dbReference type="NCBI Taxonomy" id="1912939"/>
    <lineage>
        <taxon>Eukaryota</taxon>
        <taxon>Fungi</taxon>
        <taxon>Dikarya</taxon>
        <taxon>Basidiomycota</taxon>
        <taxon>Agaricomycotina</taxon>
        <taxon>Agaricomycetes</taxon>
        <taxon>Agaricomycetidae</taxon>
        <taxon>Boletales</taxon>
        <taxon>Suillineae</taxon>
        <taxon>Suillaceae</taxon>
        <taxon>Suillus</taxon>
    </lineage>
</organism>
<dbReference type="Proteomes" id="UP001195769">
    <property type="component" value="Unassembled WGS sequence"/>
</dbReference>
<comment type="caution">
    <text evidence="2">The sequence shown here is derived from an EMBL/GenBank/DDBJ whole genome shotgun (WGS) entry which is preliminary data.</text>
</comment>